<comment type="caution">
    <text evidence="2">The sequence shown here is derived from an EMBL/GenBank/DDBJ whole genome shotgun (WGS) entry which is preliminary data.</text>
</comment>
<reference evidence="2" key="1">
    <citation type="submission" date="2021-02" db="EMBL/GenBank/DDBJ databases">
        <authorList>
            <person name="Nowell W R."/>
        </authorList>
    </citation>
    <scope>NUCLEOTIDE SEQUENCE</scope>
</reference>
<dbReference type="EMBL" id="CAJOAY010000026">
    <property type="protein sequence ID" value="CAF3494699.1"/>
    <property type="molecule type" value="Genomic_DNA"/>
</dbReference>
<protein>
    <submittedName>
        <fullName evidence="2">Uncharacterized protein</fullName>
    </submittedName>
</protein>
<evidence type="ECO:0000313" key="3">
    <source>
        <dbReference type="Proteomes" id="UP000663881"/>
    </source>
</evidence>
<name>A0A818GVE1_9BILA</name>
<evidence type="ECO:0000313" key="2">
    <source>
        <dbReference type="EMBL" id="CAF3494699.1"/>
    </source>
</evidence>
<dbReference type="AlphaFoldDB" id="A0A818GVE1"/>
<organism evidence="2 3">
    <name type="scientific">Adineta steineri</name>
    <dbReference type="NCBI Taxonomy" id="433720"/>
    <lineage>
        <taxon>Eukaryota</taxon>
        <taxon>Metazoa</taxon>
        <taxon>Spiralia</taxon>
        <taxon>Gnathifera</taxon>
        <taxon>Rotifera</taxon>
        <taxon>Eurotatoria</taxon>
        <taxon>Bdelloidea</taxon>
        <taxon>Adinetida</taxon>
        <taxon>Adinetidae</taxon>
        <taxon>Adineta</taxon>
    </lineage>
</organism>
<sequence>MNNHRCISQKSLISIRKWLLDAGDGPSPSFCIPSSKFNCNIKPKSDLDKIMKRKKHKNYKYYSKSTSIFDWFYEFIKKIFTNHKRMDDTSLSTITYSTCHYNEIRNPISATLKSNNSNSILYSKIKSKLMRTTATSISNLNFPLLKSIQTQTNTNEQQSTAYPFYCFSMKDGQILPLMLSLPSSSLPISINNKKSESSIANLSTASSDSNIISLQTIENIRKDNIHRPLSSLLHDTHNCLIECYQSSNTNSSETIFAESTCQLIKQAWRSSTINS</sequence>
<dbReference type="Proteomes" id="UP000663881">
    <property type="component" value="Unassembled WGS sequence"/>
</dbReference>
<evidence type="ECO:0000313" key="1">
    <source>
        <dbReference type="EMBL" id="CAF1178231.1"/>
    </source>
</evidence>
<accession>A0A818GVE1</accession>
<dbReference type="Proteomes" id="UP000663891">
    <property type="component" value="Unassembled WGS sequence"/>
</dbReference>
<gene>
    <name evidence="2" type="ORF">OKA104_LOCUS1144</name>
    <name evidence="1" type="ORF">VCS650_LOCUS24333</name>
</gene>
<proteinExistence type="predicted"/>
<dbReference type="EMBL" id="CAJNON010000297">
    <property type="protein sequence ID" value="CAF1178231.1"/>
    <property type="molecule type" value="Genomic_DNA"/>
</dbReference>
<dbReference type="OrthoDB" id="10066277at2759"/>